<dbReference type="Gene3D" id="3.30.70.1290">
    <property type="entry name" value="Transposase IS200-like"/>
    <property type="match status" value="1"/>
</dbReference>
<dbReference type="PANTHER" id="PTHR34322:SF2">
    <property type="entry name" value="TRANSPOSASE IS200-LIKE DOMAIN-CONTAINING PROTEIN"/>
    <property type="match status" value="1"/>
</dbReference>
<dbReference type="EMBL" id="MGBR01000001">
    <property type="protein sequence ID" value="OGK73941.1"/>
    <property type="molecule type" value="Genomic_DNA"/>
</dbReference>
<accession>A0A1F7L1G3</accession>
<dbReference type="GO" id="GO:0004803">
    <property type="term" value="F:transposase activity"/>
    <property type="evidence" value="ECO:0007669"/>
    <property type="project" value="InterPro"/>
</dbReference>
<proteinExistence type="predicted"/>
<dbReference type="GO" id="GO:0003677">
    <property type="term" value="F:DNA binding"/>
    <property type="evidence" value="ECO:0007669"/>
    <property type="project" value="InterPro"/>
</dbReference>
<dbReference type="GO" id="GO:0006313">
    <property type="term" value="P:DNA transposition"/>
    <property type="evidence" value="ECO:0007669"/>
    <property type="project" value="InterPro"/>
</dbReference>
<sequence length="165" mass="19942">MKKKYVIGKIYHICNKSIADFSIFVSNGNSQRFLETVDYYNKHHVWTSFSIALKQKKYKYSNIIIPKKDTLIKILSYCIMPDHYHLLFKVQDEYSISKYISDIENSYTRYFNLKYHRKGPLWQSRYRYVLIKSNEQLLHTSRYIHLNPTTRGLVSQPEDWQFSSY</sequence>
<dbReference type="Proteomes" id="UP000177050">
    <property type="component" value="Unassembled WGS sequence"/>
</dbReference>
<name>A0A1F7L1G3_9BACT</name>
<evidence type="ECO:0000259" key="1">
    <source>
        <dbReference type="SMART" id="SM01321"/>
    </source>
</evidence>
<dbReference type="PANTHER" id="PTHR34322">
    <property type="entry name" value="TRANSPOSASE, Y1_TNP DOMAIN-CONTAINING"/>
    <property type="match status" value="1"/>
</dbReference>
<dbReference type="SUPFAM" id="SSF143422">
    <property type="entry name" value="Transposase IS200-like"/>
    <property type="match status" value="1"/>
</dbReference>
<gene>
    <name evidence="2" type="ORF">A3K52_04140</name>
</gene>
<dbReference type="InterPro" id="IPR002686">
    <property type="entry name" value="Transposase_17"/>
</dbReference>
<dbReference type="SMART" id="SM01321">
    <property type="entry name" value="Y1_Tnp"/>
    <property type="match status" value="1"/>
</dbReference>
<evidence type="ECO:0000313" key="2">
    <source>
        <dbReference type="EMBL" id="OGK73941.1"/>
    </source>
</evidence>
<dbReference type="InterPro" id="IPR036515">
    <property type="entry name" value="Transposase_17_sf"/>
</dbReference>
<evidence type="ECO:0000313" key="3">
    <source>
        <dbReference type="Proteomes" id="UP000177050"/>
    </source>
</evidence>
<comment type="caution">
    <text evidence="2">The sequence shown here is derived from an EMBL/GenBank/DDBJ whole genome shotgun (WGS) entry which is preliminary data.</text>
</comment>
<feature type="domain" description="Transposase IS200-like" evidence="1">
    <location>
        <begin position="6"/>
        <end position="147"/>
    </location>
</feature>
<dbReference type="Pfam" id="PF01797">
    <property type="entry name" value="Y1_Tnp"/>
    <property type="match status" value="1"/>
</dbReference>
<dbReference type="AlphaFoldDB" id="A0A1F7L1G3"/>
<reference evidence="2 3" key="1">
    <citation type="journal article" date="2016" name="Nat. Commun.">
        <title>Thousands of microbial genomes shed light on interconnected biogeochemical processes in an aquifer system.</title>
        <authorList>
            <person name="Anantharaman K."/>
            <person name="Brown C.T."/>
            <person name="Hug L.A."/>
            <person name="Sharon I."/>
            <person name="Castelle C.J."/>
            <person name="Probst A.J."/>
            <person name="Thomas B.C."/>
            <person name="Singh A."/>
            <person name="Wilkins M.J."/>
            <person name="Karaoz U."/>
            <person name="Brodie E.L."/>
            <person name="Williams K.H."/>
            <person name="Hubbard S.S."/>
            <person name="Banfield J.F."/>
        </authorList>
    </citation>
    <scope>NUCLEOTIDE SEQUENCE [LARGE SCALE GENOMIC DNA]</scope>
</reference>
<organism evidence="2 3">
    <name type="scientific">Candidatus Roizmanbacteria bacterium RIFOXYD1_FULL_38_12</name>
    <dbReference type="NCBI Taxonomy" id="1802093"/>
    <lineage>
        <taxon>Bacteria</taxon>
        <taxon>Candidatus Roizmaniibacteriota</taxon>
    </lineage>
</organism>
<protein>
    <recommendedName>
        <fullName evidence="1">Transposase IS200-like domain-containing protein</fullName>
    </recommendedName>
</protein>